<evidence type="ECO:0000313" key="9">
    <source>
        <dbReference type="Ensembl" id="ENSEASP00005008759.2"/>
    </source>
</evidence>
<dbReference type="Proteomes" id="UP000694387">
    <property type="component" value="Chromosome 26"/>
</dbReference>
<dbReference type="PANTHER" id="PTHR44427">
    <property type="entry name" value="CARCINOEMBRYONIC ANTIGEN-RELATED CELL ADHESION MOLECULE 19"/>
    <property type="match status" value="1"/>
</dbReference>
<keyword evidence="1 7" id="KW-0732">Signal</keyword>
<dbReference type="GO" id="GO:0009986">
    <property type="term" value="C:cell surface"/>
    <property type="evidence" value="ECO:0007669"/>
    <property type="project" value="TreeGrafter"/>
</dbReference>
<keyword evidence="6" id="KW-0812">Transmembrane</keyword>
<feature type="chain" id="PRO_5040511360" description="Immunoglobulin V-set domain-containing protein" evidence="7">
    <location>
        <begin position="35"/>
        <end position="195"/>
    </location>
</feature>
<dbReference type="SUPFAM" id="SSF48726">
    <property type="entry name" value="Immunoglobulin"/>
    <property type="match status" value="1"/>
</dbReference>
<reference evidence="9" key="3">
    <citation type="submission" date="2025-09" db="UniProtKB">
        <authorList>
            <consortium name="Ensembl"/>
        </authorList>
    </citation>
    <scope>IDENTIFICATION</scope>
</reference>
<accession>A0A8C4LBR1</accession>
<dbReference type="Pfam" id="PF07686">
    <property type="entry name" value="V-set"/>
    <property type="match status" value="1"/>
</dbReference>
<evidence type="ECO:0000256" key="5">
    <source>
        <dbReference type="SAM" id="MobiDB-lite"/>
    </source>
</evidence>
<evidence type="ECO:0000256" key="7">
    <source>
        <dbReference type="SAM" id="SignalP"/>
    </source>
</evidence>
<dbReference type="Gene3D" id="2.60.40.10">
    <property type="entry name" value="Immunoglobulins"/>
    <property type="match status" value="1"/>
</dbReference>
<feature type="domain" description="Immunoglobulin V-set" evidence="8">
    <location>
        <begin position="40"/>
        <end position="141"/>
    </location>
</feature>
<feature type="compositionally biased region" description="Pro residues" evidence="5">
    <location>
        <begin position="149"/>
        <end position="161"/>
    </location>
</feature>
<dbReference type="InterPro" id="IPR036179">
    <property type="entry name" value="Ig-like_dom_sf"/>
</dbReference>
<dbReference type="GO" id="GO:0002682">
    <property type="term" value="P:regulation of immune system process"/>
    <property type="evidence" value="ECO:0007669"/>
    <property type="project" value="TreeGrafter"/>
</dbReference>
<dbReference type="InterPro" id="IPR013783">
    <property type="entry name" value="Ig-like_fold"/>
</dbReference>
<dbReference type="InterPro" id="IPR013106">
    <property type="entry name" value="Ig_V-set"/>
</dbReference>
<dbReference type="InterPro" id="IPR050831">
    <property type="entry name" value="CEA_cell_adhesion"/>
</dbReference>
<dbReference type="Ensembl" id="ENSEAST00005009541.2">
    <property type="protein sequence ID" value="ENSEASP00005008759.2"/>
    <property type="gene ID" value="ENSEASG00005006309.2"/>
</dbReference>
<dbReference type="GeneTree" id="ENSGT01100000263479"/>
<keyword evidence="6" id="KW-0472">Membrane</keyword>
<sequence length="195" mass="21243">MECPSVPGFRGHIPWQGLLLAVSLLTFWNPPTIAQIIIESVPTNAVEGKDVLLLVHNLPENLLGYVWYKGEGIDPNQQIVIYVIDYQENFPGPLYSGRETTYNNGSLLFQKVTQDDTGYYTLEAINQNYESALGSIQLRVHNDSTTTPRPTPTPTPRPTPTPGNSAGLSAGVIDSIVVGVLAGVALIAPVYFLHI</sequence>
<proteinExistence type="inferred from homology"/>
<protein>
    <recommendedName>
        <fullName evidence="8">Immunoglobulin V-set domain-containing protein</fullName>
    </recommendedName>
</protein>
<evidence type="ECO:0000256" key="6">
    <source>
        <dbReference type="SAM" id="Phobius"/>
    </source>
</evidence>
<evidence type="ECO:0000256" key="2">
    <source>
        <dbReference type="ARBA" id="ARBA00023180"/>
    </source>
</evidence>
<keyword evidence="6" id="KW-1133">Transmembrane helix</keyword>
<reference evidence="9 10" key="1">
    <citation type="journal article" date="2020" name="Nat. Commun.">
        <title>Donkey genomes provide new insights into domestication and selection for coat color.</title>
        <authorList>
            <person name="Wang"/>
            <person name="C."/>
            <person name="Li"/>
            <person name="H."/>
            <person name="Guo"/>
            <person name="Y."/>
            <person name="Huang"/>
            <person name="J."/>
            <person name="Sun"/>
            <person name="Y."/>
            <person name="Min"/>
            <person name="J."/>
            <person name="Wang"/>
            <person name="J."/>
            <person name="Fang"/>
            <person name="X."/>
            <person name="Zhao"/>
            <person name="Z."/>
            <person name="Wang"/>
            <person name="S."/>
            <person name="Zhang"/>
            <person name="Y."/>
            <person name="Liu"/>
            <person name="Q."/>
            <person name="Jiang"/>
            <person name="Q."/>
            <person name="Wang"/>
            <person name="X."/>
            <person name="Guo"/>
            <person name="Y."/>
            <person name="Yang"/>
            <person name="C."/>
            <person name="Wang"/>
            <person name="Y."/>
            <person name="Tian"/>
            <person name="F."/>
            <person name="Zhuang"/>
            <person name="G."/>
            <person name="Fan"/>
            <person name="Y."/>
            <person name="Gao"/>
            <person name="Q."/>
            <person name="Li"/>
            <person name="Y."/>
            <person name="Ju"/>
            <person name="Z."/>
            <person name="Li"/>
            <person name="J."/>
            <person name="Li"/>
            <person name="R."/>
            <person name="Hou"/>
            <person name="M."/>
            <person name="Yang"/>
            <person name="G."/>
            <person name="Liu"/>
            <person name="G."/>
            <person name="Liu"/>
            <person name="W."/>
            <person name="Guo"/>
            <person name="J."/>
            <person name="Pan"/>
            <person name="S."/>
            <person name="Fan"/>
            <person name="G."/>
            <person name="Zhang"/>
            <person name="W."/>
            <person name="Zhang"/>
            <person name="R."/>
            <person name="Yu"/>
            <person name="J."/>
            <person name="Zhang"/>
            <person name="X."/>
            <person name="Yin"/>
            <person name="Q."/>
            <person name="Ji"/>
            <person name="C."/>
            <person name="Jin"/>
            <person name="Y."/>
            <person name="Yue"/>
            <person name="G."/>
            <person name="Liu"/>
            <person name="M."/>
            <person name="Xu"/>
            <person name="J."/>
            <person name="Liu"/>
            <person name="S."/>
            <person name="Jordana"/>
            <person name="J."/>
            <person name="Noce"/>
            <person name="A."/>
            <person name="Amills"/>
            <person name="M."/>
            <person name="Wu"/>
            <person name="D.D."/>
            <person name="Li"/>
            <person name="S."/>
            <person name="Zhou"/>
            <person name="X. and Zhong"/>
            <person name="J."/>
        </authorList>
    </citation>
    <scope>NUCLEOTIDE SEQUENCE [LARGE SCALE GENOMIC DNA]</scope>
</reference>
<evidence type="ECO:0000256" key="1">
    <source>
        <dbReference type="ARBA" id="ARBA00022729"/>
    </source>
</evidence>
<dbReference type="AlphaFoldDB" id="A0A8C4LBR1"/>
<evidence type="ECO:0000256" key="3">
    <source>
        <dbReference type="ARBA" id="ARBA00023319"/>
    </source>
</evidence>
<gene>
    <name evidence="9" type="primary">LOC123281328</name>
</gene>
<evidence type="ECO:0000313" key="10">
    <source>
        <dbReference type="Proteomes" id="UP000694387"/>
    </source>
</evidence>
<dbReference type="PANTHER" id="PTHR44427:SF1">
    <property type="entry name" value="CARCINOEMBRYONIC ANTIGEN-RELATED CELL ADHESION MOLECULE 1"/>
    <property type="match status" value="1"/>
</dbReference>
<name>A0A8C4LBR1_EQUAS</name>
<keyword evidence="3" id="KW-0393">Immunoglobulin domain</keyword>
<dbReference type="FunFam" id="2.60.40.10:FF:000340">
    <property type="entry name" value="Carcinoembryonic antigen-related cell adhesion molecule 1"/>
    <property type="match status" value="1"/>
</dbReference>
<evidence type="ECO:0000256" key="4">
    <source>
        <dbReference type="ARBA" id="ARBA00038222"/>
    </source>
</evidence>
<keyword evidence="2" id="KW-0325">Glycoprotein</keyword>
<evidence type="ECO:0000259" key="8">
    <source>
        <dbReference type="Pfam" id="PF07686"/>
    </source>
</evidence>
<feature type="signal peptide" evidence="7">
    <location>
        <begin position="1"/>
        <end position="34"/>
    </location>
</feature>
<keyword evidence="10" id="KW-1185">Reference proteome</keyword>
<dbReference type="GO" id="GO:0005886">
    <property type="term" value="C:plasma membrane"/>
    <property type="evidence" value="ECO:0007669"/>
    <property type="project" value="TreeGrafter"/>
</dbReference>
<dbReference type="CDD" id="cd05774">
    <property type="entry name" value="IgV_CEACAM_D1"/>
    <property type="match status" value="1"/>
</dbReference>
<comment type="similarity">
    <text evidence="4">Belongs to the immunoglobulin superfamily. CEA family.</text>
</comment>
<feature type="region of interest" description="Disordered" evidence="5">
    <location>
        <begin position="141"/>
        <end position="166"/>
    </location>
</feature>
<organism evidence="9 10">
    <name type="scientific">Equus asinus</name>
    <name type="common">Donkey</name>
    <name type="synonym">Equus africanus asinus</name>
    <dbReference type="NCBI Taxonomy" id="9793"/>
    <lineage>
        <taxon>Eukaryota</taxon>
        <taxon>Metazoa</taxon>
        <taxon>Chordata</taxon>
        <taxon>Craniata</taxon>
        <taxon>Vertebrata</taxon>
        <taxon>Euteleostomi</taxon>
        <taxon>Mammalia</taxon>
        <taxon>Eutheria</taxon>
        <taxon>Laurasiatheria</taxon>
        <taxon>Perissodactyla</taxon>
        <taxon>Equidae</taxon>
        <taxon>Equus</taxon>
    </lineage>
</organism>
<feature type="transmembrane region" description="Helical" evidence="6">
    <location>
        <begin position="166"/>
        <end position="193"/>
    </location>
</feature>
<reference evidence="9" key="2">
    <citation type="submission" date="2025-08" db="UniProtKB">
        <authorList>
            <consortium name="Ensembl"/>
        </authorList>
    </citation>
    <scope>IDENTIFICATION</scope>
</reference>
<dbReference type="GO" id="GO:0007165">
    <property type="term" value="P:signal transduction"/>
    <property type="evidence" value="ECO:0007669"/>
    <property type="project" value="TreeGrafter"/>
</dbReference>
<dbReference type="GO" id="GO:1990782">
    <property type="term" value="F:protein tyrosine kinase binding"/>
    <property type="evidence" value="ECO:0007669"/>
    <property type="project" value="TreeGrafter"/>
</dbReference>